<dbReference type="SUPFAM" id="SSF110324">
    <property type="entry name" value="Ribosomal L27 protein-like"/>
    <property type="match status" value="1"/>
</dbReference>
<evidence type="ECO:0000313" key="9">
    <source>
        <dbReference type="EMBL" id="KMQ96600.1"/>
    </source>
</evidence>
<dbReference type="GO" id="GO:0005762">
    <property type="term" value="C:mitochondrial large ribosomal subunit"/>
    <property type="evidence" value="ECO:0007669"/>
    <property type="project" value="TreeGrafter"/>
</dbReference>
<keyword evidence="3" id="KW-0809">Transit peptide</keyword>
<dbReference type="STRING" id="67767.A0A0J7NW46"/>
<sequence length="151" mass="17196">MAHLSQLSSLALQNIRQTAVLSDINNLAKICVRYASKKAGTSTSNRPGHPRPKHRGWRVQDGHYVHAGTILATQLKTRFHPGLNVGFGRNGTLYAMESGKVMVTCEKINPNWDHSWIKRCYAGRENQVIYKKHFNVIPEPQHNRFLLIDRI</sequence>
<comment type="subcellular location">
    <subcellularLocation>
        <location evidence="1">Mitochondrion</location>
    </subcellularLocation>
</comment>
<keyword evidence="4 9" id="KW-0689">Ribosomal protein</keyword>
<dbReference type="Gene3D" id="2.40.50.100">
    <property type="match status" value="1"/>
</dbReference>
<dbReference type="Pfam" id="PF01016">
    <property type="entry name" value="Ribosomal_L27"/>
    <property type="match status" value="1"/>
</dbReference>
<dbReference type="AlphaFoldDB" id="A0A0J7NW46"/>
<dbReference type="OrthoDB" id="1867012at2759"/>
<keyword evidence="10" id="KW-1185">Reference proteome</keyword>
<dbReference type="FunFam" id="2.40.50.100:FF:000031">
    <property type="entry name" value="39S ribosomal protein L27, mitochondrial"/>
    <property type="match status" value="1"/>
</dbReference>
<keyword evidence="6" id="KW-0687">Ribonucleoprotein</keyword>
<comment type="similarity">
    <text evidence="2">Belongs to the bacterial ribosomal protein bL27 family.</text>
</comment>
<accession>A0A0J7NW46</accession>
<evidence type="ECO:0000256" key="6">
    <source>
        <dbReference type="ARBA" id="ARBA00023274"/>
    </source>
</evidence>
<evidence type="ECO:0000256" key="7">
    <source>
        <dbReference type="ARBA" id="ARBA00035267"/>
    </source>
</evidence>
<dbReference type="PRINTS" id="PR00063">
    <property type="entry name" value="RIBOSOMALL27"/>
</dbReference>
<proteinExistence type="inferred from homology"/>
<name>A0A0J7NW46_LASNI</name>
<gene>
    <name evidence="9" type="ORF">RF55_3103</name>
</gene>
<dbReference type="InterPro" id="IPR001684">
    <property type="entry name" value="Ribosomal_bL27"/>
</dbReference>
<dbReference type="PANTHER" id="PTHR15893:SF0">
    <property type="entry name" value="LARGE RIBOSOMAL SUBUNIT PROTEIN BL27M"/>
    <property type="match status" value="1"/>
</dbReference>
<dbReference type="PaxDb" id="67767-A0A0J7NW46"/>
<keyword evidence="5" id="KW-0496">Mitochondrion</keyword>
<dbReference type="Proteomes" id="UP000036403">
    <property type="component" value="Unassembled WGS sequence"/>
</dbReference>
<evidence type="ECO:0000256" key="8">
    <source>
        <dbReference type="ARBA" id="ARBA00076963"/>
    </source>
</evidence>
<comment type="caution">
    <text evidence="9">The sequence shown here is derived from an EMBL/GenBank/DDBJ whole genome shotgun (WGS) entry which is preliminary data.</text>
</comment>
<evidence type="ECO:0000313" key="10">
    <source>
        <dbReference type="Proteomes" id="UP000036403"/>
    </source>
</evidence>
<evidence type="ECO:0000256" key="3">
    <source>
        <dbReference type="ARBA" id="ARBA00022946"/>
    </source>
</evidence>
<evidence type="ECO:0000256" key="5">
    <source>
        <dbReference type="ARBA" id="ARBA00023128"/>
    </source>
</evidence>
<dbReference type="PANTHER" id="PTHR15893">
    <property type="entry name" value="RIBOSOMAL PROTEIN L27"/>
    <property type="match status" value="1"/>
</dbReference>
<protein>
    <recommendedName>
        <fullName evidence="7">Large ribosomal subunit protein bL27m</fullName>
    </recommendedName>
    <alternativeName>
        <fullName evidence="8">39S ribosomal protein L27, mitochondrial</fullName>
    </alternativeName>
</protein>
<dbReference type="GO" id="GO:0005743">
    <property type="term" value="C:mitochondrial inner membrane"/>
    <property type="evidence" value="ECO:0007669"/>
    <property type="project" value="UniProtKB-ARBA"/>
</dbReference>
<organism evidence="9 10">
    <name type="scientific">Lasius niger</name>
    <name type="common">Black garden ant</name>
    <dbReference type="NCBI Taxonomy" id="67767"/>
    <lineage>
        <taxon>Eukaryota</taxon>
        <taxon>Metazoa</taxon>
        <taxon>Ecdysozoa</taxon>
        <taxon>Arthropoda</taxon>
        <taxon>Hexapoda</taxon>
        <taxon>Insecta</taxon>
        <taxon>Pterygota</taxon>
        <taxon>Neoptera</taxon>
        <taxon>Endopterygota</taxon>
        <taxon>Hymenoptera</taxon>
        <taxon>Apocrita</taxon>
        <taxon>Aculeata</taxon>
        <taxon>Formicoidea</taxon>
        <taxon>Formicidae</taxon>
        <taxon>Formicinae</taxon>
        <taxon>Lasius</taxon>
        <taxon>Lasius</taxon>
    </lineage>
</organism>
<evidence type="ECO:0000256" key="2">
    <source>
        <dbReference type="ARBA" id="ARBA00010797"/>
    </source>
</evidence>
<dbReference type="GO" id="GO:0006412">
    <property type="term" value="P:translation"/>
    <property type="evidence" value="ECO:0007669"/>
    <property type="project" value="InterPro"/>
</dbReference>
<evidence type="ECO:0000256" key="4">
    <source>
        <dbReference type="ARBA" id="ARBA00022980"/>
    </source>
</evidence>
<dbReference type="GO" id="GO:0003735">
    <property type="term" value="F:structural constituent of ribosome"/>
    <property type="evidence" value="ECO:0007669"/>
    <property type="project" value="InterPro"/>
</dbReference>
<dbReference type="EMBL" id="LBMM01001275">
    <property type="protein sequence ID" value="KMQ96600.1"/>
    <property type="molecule type" value="Genomic_DNA"/>
</dbReference>
<reference evidence="9 10" key="1">
    <citation type="submission" date="2015-04" db="EMBL/GenBank/DDBJ databases">
        <title>Lasius niger genome sequencing.</title>
        <authorList>
            <person name="Konorov E.A."/>
            <person name="Nikitin M.A."/>
            <person name="Kirill M.V."/>
            <person name="Chang P."/>
        </authorList>
    </citation>
    <scope>NUCLEOTIDE SEQUENCE [LARGE SCALE GENOMIC DNA]</scope>
    <source>
        <tissue evidence="9">Whole</tissue>
    </source>
</reference>
<evidence type="ECO:0000256" key="1">
    <source>
        <dbReference type="ARBA" id="ARBA00004173"/>
    </source>
</evidence>